<name>A0A2U3LCT3_9FIRM</name>
<evidence type="ECO:0000256" key="1">
    <source>
        <dbReference type="SAM" id="Phobius"/>
    </source>
</evidence>
<dbReference type="Proteomes" id="UP000238916">
    <property type="component" value="Unassembled WGS sequence"/>
</dbReference>
<proteinExistence type="predicted"/>
<evidence type="ECO:0000313" key="3">
    <source>
        <dbReference type="Proteomes" id="UP000238916"/>
    </source>
</evidence>
<keyword evidence="1" id="KW-0472">Membrane</keyword>
<feature type="transmembrane region" description="Helical" evidence="1">
    <location>
        <begin position="12"/>
        <end position="34"/>
    </location>
</feature>
<evidence type="ECO:0000313" key="2">
    <source>
        <dbReference type="EMBL" id="SPF49640.1"/>
    </source>
</evidence>
<gene>
    <name evidence="2" type="ORF">SBF1_460020</name>
</gene>
<sequence>MHRLRASVCNRGRFSVVQVGTVLICISAAIRIVLNTGVENDELKKAANFRGTSVLSY</sequence>
<reference evidence="3" key="1">
    <citation type="submission" date="2018-02" db="EMBL/GenBank/DDBJ databases">
        <authorList>
            <person name="Hausmann B."/>
        </authorList>
    </citation>
    <scope>NUCLEOTIDE SEQUENCE [LARGE SCALE GENOMIC DNA]</scope>
    <source>
        <strain evidence="3">Peat soil MAG SbF1</strain>
    </source>
</reference>
<dbReference type="AlphaFoldDB" id="A0A2U3LCT3"/>
<organism evidence="2 3">
    <name type="scientific">Candidatus Desulfosporosinus infrequens</name>
    <dbReference type="NCBI Taxonomy" id="2043169"/>
    <lineage>
        <taxon>Bacteria</taxon>
        <taxon>Bacillati</taxon>
        <taxon>Bacillota</taxon>
        <taxon>Clostridia</taxon>
        <taxon>Eubacteriales</taxon>
        <taxon>Desulfitobacteriaceae</taxon>
        <taxon>Desulfosporosinus</taxon>
    </lineage>
</organism>
<protein>
    <submittedName>
        <fullName evidence="2">Uncharacterized protein</fullName>
    </submittedName>
</protein>
<accession>A0A2U3LCT3</accession>
<keyword evidence="1" id="KW-1133">Transmembrane helix</keyword>
<keyword evidence="1" id="KW-0812">Transmembrane</keyword>
<dbReference type="EMBL" id="OMOF01000401">
    <property type="protein sequence ID" value="SPF49640.1"/>
    <property type="molecule type" value="Genomic_DNA"/>
</dbReference>